<feature type="region of interest" description="Disordered" evidence="2">
    <location>
        <begin position="137"/>
        <end position="171"/>
    </location>
</feature>
<keyword evidence="1" id="KW-0808">Transferase</keyword>
<dbReference type="InterPro" id="IPR003594">
    <property type="entry name" value="HATPase_dom"/>
</dbReference>
<dbReference type="AlphaFoldDB" id="A0A6G4VL41"/>
<evidence type="ECO:0000256" key="2">
    <source>
        <dbReference type="SAM" id="MobiDB-lite"/>
    </source>
</evidence>
<organism evidence="4 5">
    <name type="scientific">Streptomyces scabichelini</name>
    <dbReference type="NCBI Taxonomy" id="2711217"/>
    <lineage>
        <taxon>Bacteria</taxon>
        <taxon>Bacillati</taxon>
        <taxon>Actinomycetota</taxon>
        <taxon>Actinomycetes</taxon>
        <taxon>Kitasatosporales</taxon>
        <taxon>Streptomycetaceae</taxon>
        <taxon>Streptomyces</taxon>
    </lineage>
</organism>
<dbReference type="SUPFAM" id="SSF55874">
    <property type="entry name" value="ATPase domain of HSP90 chaperone/DNA topoisomerase II/histidine kinase"/>
    <property type="match status" value="1"/>
</dbReference>
<dbReference type="Pfam" id="PF13581">
    <property type="entry name" value="HATPase_c_2"/>
    <property type="match status" value="1"/>
</dbReference>
<sequence>MNATDNPPTYHLTTPNSPLSPKICRDTVAILLAANGHAPHLAGTARTLVSEVVTNAVRHTGTPTIKLETAILADGVRVAVYDDGPAGLLLPSEAAQDSEGGRGLLLVQALAHTWGVGPAYDPGRNGKHVWFELQSPSVPLDGDGSPAHHPLSAKHEHTEGGCPPGAQTSDA</sequence>
<keyword evidence="1" id="KW-0418">Kinase</keyword>
<keyword evidence="4" id="KW-0547">Nucleotide-binding</keyword>
<evidence type="ECO:0000256" key="1">
    <source>
        <dbReference type="ARBA" id="ARBA00022527"/>
    </source>
</evidence>
<keyword evidence="4" id="KW-0067">ATP-binding</keyword>
<dbReference type="EMBL" id="JAAKZY010000295">
    <property type="protein sequence ID" value="NGO14829.1"/>
    <property type="molecule type" value="Genomic_DNA"/>
</dbReference>
<comment type="caution">
    <text evidence="4">The sequence shown here is derived from an EMBL/GenBank/DDBJ whole genome shotgun (WGS) entry which is preliminary data.</text>
</comment>
<keyword evidence="5" id="KW-1185">Reference proteome</keyword>
<reference evidence="4 5" key="1">
    <citation type="submission" date="2020-02" db="EMBL/GenBank/DDBJ databases">
        <title>Whole-genome analyses of novel actinobacteria.</title>
        <authorList>
            <person name="Sahin N."/>
            <person name="Gencbay T."/>
        </authorList>
    </citation>
    <scope>NUCLEOTIDE SEQUENCE [LARGE SCALE GENOMIC DNA]</scope>
    <source>
        <strain evidence="4 5">HC44</strain>
    </source>
</reference>
<dbReference type="GO" id="GO:0005524">
    <property type="term" value="F:ATP binding"/>
    <property type="evidence" value="ECO:0007669"/>
    <property type="project" value="UniProtKB-KW"/>
</dbReference>
<accession>A0A6G4VL41</accession>
<dbReference type="PANTHER" id="PTHR35526:SF3">
    <property type="entry name" value="ANTI-SIGMA-F FACTOR RSBW"/>
    <property type="match status" value="1"/>
</dbReference>
<evidence type="ECO:0000313" key="5">
    <source>
        <dbReference type="Proteomes" id="UP000472335"/>
    </source>
</evidence>
<dbReference type="InterPro" id="IPR050267">
    <property type="entry name" value="Anti-sigma-factor_SerPK"/>
</dbReference>
<dbReference type="RefSeq" id="WP_165269588.1">
    <property type="nucleotide sequence ID" value="NZ_JAAKZY010000295.1"/>
</dbReference>
<keyword evidence="1" id="KW-0723">Serine/threonine-protein kinase</keyword>
<feature type="domain" description="Histidine kinase/HSP90-like ATPase" evidence="3">
    <location>
        <begin position="24"/>
        <end position="130"/>
    </location>
</feature>
<dbReference type="Proteomes" id="UP000472335">
    <property type="component" value="Unassembled WGS sequence"/>
</dbReference>
<dbReference type="CDD" id="cd16936">
    <property type="entry name" value="HATPase_RsbW-like"/>
    <property type="match status" value="1"/>
</dbReference>
<dbReference type="InterPro" id="IPR036890">
    <property type="entry name" value="HATPase_C_sf"/>
</dbReference>
<evidence type="ECO:0000259" key="3">
    <source>
        <dbReference type="Pfam" id="PF13581"/>
    </source>
</evidence>
<dbReference type="PANTHER" id="PTHR35526">
    <property type="entry name" value="ANTI-SIGMA-F FACTOR RSBW-RELATED"/>
    <property type="match status" value="1"/>
</dbReference>
<name>A0A6G4VL41_9ACTN</name>
<proteinExistence type="predicted"/>
<protein>
    <submittedName>
        <fullName evidence="4">ATP-binding protein</fullName>
    </submittedName>
</protein>
<gene>
    <name evidence="4" type="ORF">G5C60_46395</name>
</gene>
<dbReference type="GO" id="GO:0004674">
    <property type="term" value="F:protein serine/threonine kinase activity"/>
    <property type="evidence" value="ECO:0007669"/>
    <property type="project" value="UniProtKB-KW"/>
</dbReference>
<evidence type="ECO:0000313" key="4">
    <source>
        <dbReference type="EMBL" id="NGO14829.1"/>
    </source>
</evidence>
<dbReference type="Gene3D" id="3.30.565.10">
    <property type="entry name" value="Histidine kinase-like ATPase, C-terminal domain"/>
    <property type="match status" value="1"/>
</dbReference>